<comment type="caution">
    <text evidence="2">The sequence shown here is derived from an EMBL/GenBank/DDBJ whole genome shotgun (WGS) entry which is preliminary data.</text>
</comment>
<reference evidence="2" key="2">
    <citation type="submission" date="2023-01" db="EMBL/GenBank/DDBJ databases">
        <authorList>
            <person name="Sun Q."/>
            <person name="Evtushenko L."/>
        </authorList>
    </citation>
    <scope>NUCLEOTIDE SEQUENCE</scope>
    <source>
        <strain evidence="2">VKM Ac-1020</strain>
    </source>
</reference>
<accession>A0A9W6H586</accession>
<reference evidence="2" key="1">
    <citation type="journal article" date="2014" name="Int. J. Syst. Evol. Microbiol.">
        <title>Complete genome sequence of Corynebacterium casei LMG S-19264T (=DSM 44701T), isolated from a smear-ripened cheese.</title>
        <authorList>
            <consortium name="US DOE Joint Genome Institute (JGI-PGF)"/>
            <person name="Walter F."/>
            <person name="Albersmeier A."/>
            <person name="Kalinowski J."/>
            <person name="Ruckert C."/>
        </authorList>
    </citation>
    <scope>NUCLEOTIDE SEQUENCE</scope>
    <source>
        <strain evidence="2">VKM Ac-1020</strain>
    </source>
</reference>
<protein>
    <recommendedName>
        <fullName evidence="1">DUF7882 domain-containing protein</fullName>
    </recommendedName>
</protein>
<evidence type="ECO:0000259" key="1">
    <source>
        <dbReference type="Pfam" id="PF25355"/>
    </source>
</evidence>
<dbReference type="InterPro" id="IPR057204">
    <property type="entry name" value="DUF7882"/>
</dbReference>
<dbReference type="Pfam" id="PF25355">
    <property type="entry name" value="DUF7882"/>
    <property type="match status" value="1"/>
</dbReference>
<organism evidence="2 3">
    <name type="scientific">Microbacterium barkeri</name>
    <dbReference type="NCBI Taxonomy" id="33917"/>
    <lineage>
        <taxon>Bacteria</taxon>
        <taxon>Bacillati</taxon>
        <taxon>Actinomycetota</taxon>
        <taxon>Actinomycetes</taxon>
        <taxon>Micrococcales</taxon>
        <taxon>Microbacteriaceae</taxon>
        <taxon>Microbacterium</taxon>
    </lineage>
</organism>
<feature type="domain" description="DUF7882" evidence="1">
    <location>
        <begin position="1"/>
        <end position="92"/>
    </location>
</feature>
<keyword evidence="3" id="KW-1185">Reference proteome</keyword>
<dbReference type="AlphaFoldDB" id="A0A9W6H586"/>
<dbReference type="RefSeq" id="WP_271174472.1">
    <property type="nucleotide sequence ID" value="NZ_BSEJ01000017.1"/>
</dbReference>
<gene>
    <name evidence="2" type="ORF">GCM10017576_29210</name>
</gene>
<dbReference type="EMBL" id="BSEJ01000017">
    <property type="protein sequence ID" value="GLJ62790.1"/>
    <property type="molecule type" value="Genomic_DNA"/>
</dbReference>
<sequence>MGRIFYGTSDQAIEIEDRLLAHVQAVVITKLRRGESFSLTCRAADGSRETMWVNSAIPIRIVLDEETDGRLDRELLVQLVEAANSNRGLDVTELMAESASARRRDLPRAA</sequence>
<dbReference type="Proteomes" id="UP001142462">
    <property type="component" value="Unassembled WGS sequence"/>
</dbReference>
<evidence type="ECO:0000313" key="2">
    <source>
        <dbReference type="EMBL" id="GLJ62790.1"/>
    </source>
</evidence>
<evidence type="ECO:0000313" key="3">
    <source>
        <dbReference type="Proteomes" id="UP001142462"/>
    </source>
</evidence>
<name>A0A9W6H586_9MICO</name>
<proteinExistence type="predicted"/>